<name>A0A1A6AH34_9TREE</name>
<dbReference type="AlphaFoldDB" id="A0A1A6AH34"/>
<dbReference type="KEGG" id="kdj:28964900"/>
<feature type="region of interest" description="Disordered" evidence="1">
    <location>
        <begin position="245"/>
        <end position="289"/>
    </location>
</feature>
<dbReference type="Proteomes" id="UP000078595">
    <property type="component" value="Chromosome 1"/>
</dbReference>
<feature type="region of interest" description="Disordered" evidence="1">
    <location>
        <begin position="63"/>
        <end position="177"/>
    </location>
</feature>
<evidence type="ECO:0000256" key="1">
    <source>
        <dbReference type="SAM" id="MobiDB-lite"/>
    </source>
</evidence>
<organism evidence="2">
    <name type="scientific">Kwoniella dejecticola CBS 10117</name>
    <dbReference type="NCBI Taxonomy" id="1296121"/>
    <lineage>
        <taxon>Eukaryota</taxon>
        <taxon>Fungi</taxon>
        <taxon>Dikarya</taxon>
        <taxon>Basidiomycota</taxon>
        <taxon>Agaricomycotina</taxon>
        <taxon>Tremellomycetes</taxon>
        <taxon>Tremellales</taxon>
        <taxon>Cryptococcaceae</taxon>
        <taxon>Kwoniella</taxon>
    </lineage>
</organism>
<proteinExistence type="predicted"/>
<keyword evidence="4" id="KW-1185">Reference proteome</keyword>
<sequence>MARSPRNKKKNRPRPRPRTGAVSEVGASTQSDHQGILALSTSTSTSSTLGVKHNANAEIIDFTEIGTDTDTDTEDPPIIAKAEDQDPPARCTRSKTRLNSQLSSSTIINHSDSTSSSIQILETPPHTPGPEQKKREKKRQRKTPIVLIPLSSPSNSTDRRAQGPSTHAPKVMPPTLSSSVITSHNYQDRPDIKSKTSANKIANTNGVPAAQVQISTRSTSTTNTTSYASLLRTSIGEQHPRAALPISPFSGGPRPLRSPAKISSTSATMSTGGPAPKAKASLNSPSLAPPMTMKSNTGIEFEAECVICSEELASILSKAESQGKGGIGGGLGLYSCELAGCGVLYCIECAIACIDRSESTLKSKTNGEKPTCPACTREWDTKIIREQAEACDPIKFKTSDVKTSQIPMPNASAIVNTGTSATRVTNYPQNLRIPSLSAQVNDVFGMVAQPPMGFGFPYTASSGTLPSGGFGTTLRRSDAALAPVHTGFAPRVLRLNLAGGQTVDINNNGLAMNPNENRMMGL</sequence>
<reference evidence="3" key="2">
    <citation type="submission" date="2013-07" db="EMBL/GenBank/DDBJ databases">
        <authorList>
            <consortium name="The Broad Institute Genome Sequencing Platform"/>
            <person name="Cuomo C."/>
            <person name="Litvintseva A."/>
            <person name="Chen Y."/>
            <person name="Heitman J."/>
            <person name="Sun S."/>
            <person name="Springer D."/>
            <person name="Dromer F."/>
            <person name="Young S.K."/>
            <person name="Zeng Q."/>
            <person name="Gargeya S."/>
            <person name="Fitzgerald M."/>
            <person name="Abouelleil A."/>
            <person name="Alvarado L."/>
            <person name="Berlin A.M."/>
            <person name="Chapman S.B."/>
            <person name="Dewar J."/>
            <person name="Goldberg J."/>
            <person name="Griggs A."/>
            <person name="Gujja S."/>
            <person name="Hansen M."/>
            <person name="Howarth C."/>
            <person name="Imamovic A."/>
            <person name="Larimer J."/>
            <person name="McCowan C."/>
            <person name="Murphy C."/>
            <person name="Pearson M."/>
            <person name="Priest M."/>
            <person name="Roberts A."/>
            <person name="Saif S."/>
            <person name="Shea T."/>
            <person name="Sykes S."/>
            <person name="Wortman J."/>
            <person name="Nusbaum C."/>
            <person name="Birren B."/>
        </authorList>
    </citation>
    <scope>NUCLEOTIDE SEQUENCE</scope>
    <source>
        <strain evidence="3">CBS 10117</strain>
    </source>
</reference>
<feature type="region of interest" description="Disordered" evidence="1">
    <location>
        <begin position="1"/>
        <end position="51"/>
    </location>
</feature>
<gene>
    <name evidence="2" type="ORF">I303_01201</name>
    <name evidence="3" type="ORF">I303_101195</name>
</gene>
<dbReference type="EMBL" id="KI894027">
    <property type="protein sequence ID" value="OBR89374.1"/>
    <property type="molecule type" value="Genomic_DNA"/>
</dbReference>
<accession>A0A1A6AH34</accession>
<reference evidence="2" key="1">
    <citation type="submission" date="2013-07" db="EMBL/GenBank/DDBJ databases">
        <title>The Genome Sequence of Cryptococcus dejecticola CBS10117.</title>
        <authorList>
            <consortium name="The Broad Institute Genome Sequencing Platform"/>
            <person name="Cuomo C."/>
            <person name="Litvintseva A."/>
            <person name="Chen Y."/>
            <person name="Heitman J."/>
            <person name="Sun S."/>
            <person name="Springer D."/>
            <person name="Dromer F."/>
            <person name="Young S.K."/>
            <person name="Zeng Q."/>
            <person name="Gargeya S."/>
            <person name="Fitzgerald M."/>
            <person name="Abouelleil A."/>
            <person name="Alvarado L."/>
            <person name="Berlin A.M."/>
            <person name="Chapman S.B."/>
            <person name="Dewar J."/>
            <person name="Goldberg J."/>
            <person name="Griggs A."/>
            <person name="Gujja S."/>
            <person name="Hansen M."/>
            <person name="Howarth C."/>
            <person name="Imamovic A."/>
            <person name="Larimer J."/>
            <person name="McCowan C."/>
            <person name="Murphy C."/>
            <person name="Pearson M."/>
            <person name="Priest M."/>
            <person name="Roberts A."/>
            <person name="Saif S."/>
            <person name="Shea T."/>
            <person name="Sykes S."/>
            <person name="Wortman J."/>
            <person name="Nusbaum C."/>
            <person name="Birren B."/>
        </authorList>
    </citation>
    <scope>NUCLEOTIDE SEQUENCE [LARGE SCALE GENOMIC DNA]</scope>
    <source>
        <strain evidence="2">CBS 10117</strain>
    </source>
</reference>
<reference evidence="3" key="3">
    <citation type="submission" date="2024-02" db="EMBL/GenBank/DDBJ databases">
        <title>Comparative genomics of Cryptococcus and Kwoniella reveals pathogenesis evolution and contrasting modes of karyotype evolution via chromosome fusion or intercentromeric recombination.</title>
        <authorList>
            <person name="Coelho M.A."/>
            <person name="David-Palma M."/>
            <person name="Shea T."/>
            <person name="Bowers K."/>
            <person name="McGinley-Smith S."/>
            <person name="Mohammad A.W."/>
            <person name="Gnirke A."/>
            <person name="Yurkov A.M."/>
            <person name="Nowrousian M."/>
            <person name="Sun S."/>
            <person name="Cuomo C.A."/>
            <person name="Heitman J."/>
        </authorList>
    </citation>
    <scope>NUCLEOTIDE SEQUENCE</scope>
    <source>
        <strain evidence="3">CBS 10117</strain>
    </source>
</reference>
<dbReference type="EMBL" id="CP144530">
    <property type="protein sequence ID" value="WWC58651.1"/>
    <property type="molecule type" value="Genomic_DNA"/>
</dbReference>
<dbReference type="VEuPathDB" id="FungiDB:I303_01201"/>
<dbReference type="OrthoDB" id="10659908at2759"/>
<evidence type="ECO:0000313" key="3">
    <source>
        <dbReference type="EMBL" id="WWC58651.1"/>
    </source>
</evidence>
<feature type="compositionally biased region" description="Polar residues" evidence="1">
    <location>
        <begin position="261"/>
        <end position="271"/>
    </location>
</feature>
<feature type="compositionally biased region" description="Basic residues" evidence="1">
    <location>
        <begin position="1"/>
        <end position="17"/>
    </location>
</feature>
<dbReference type="RefSeq" id="XP_018267216.1">
    <property type="nucleotide sequence ID" value="XM_018404562.1"/>
</dbReference>
<dbReference type="GeneID" id="28964900"/>
<evidence type="ECO:0000313" key="4">
    <source>
        <dbReference type="Proteomes" id="UP000078595"/>
    </source>
</evidence>
<evidence type="ECO:0000313" key="2">
    <source>
        <dbReference type="EMBL" id="OBR89374.1"/>
    </source>
</evidence>
<feature type="compositionally biased region" description="Polar residues" evidence="1">
    <location>
        <begin position="97"/>
        <end position="120"/>
    </location>
</feature>
<protein>
    <submittedName>
        <fullName evidence="2">Uncharacterized protein</fullName>
    </submittedName>
</protein>